<name>A0ABQ0Q2X6_9PROT</name>
<keyword evidence="2" id="KW-1185">Reference proteome</keyword>
<dbReference type="EMBL" id="BAPV01000012">
    <property type="protein sequence ID" value="GBQ88858.1"/>
    <property type="molecule type" value="Genomic_DNA"/>
</dbReference>
<comment type="caution">
    <text evidence="1">The sequence shown here is derived from an EMBL/GenBank/DDBJ whole genome shotgun (WGS) entry which is preliminary data.</text>
</comment>
<evidence type="ECO:0000313" key="2">
    <source>
        <dbReference type="Proteomes" id="UP001062776"/>
    </source>
</evidence>
<dbReference type="Proteomes" id="UP001062776">
    <property type="component" value="Unassembled WGS sequence"/>
</dbReference>
<dbReference type="RefSeq" id="WP_264815496.1">
    <property type="nucleotide sequence ID" value="NZ_BAPV01000012.1"/>
</dbReference>
<protein>
    <submittedName>
        <fullName evidence="1">Uncharacterized protein</fullName>
    </submittedName>
</protein>
<reference evidence="1" key="1">
    <citation type="submission" date="2013-04" db="EMBL/GenBank/DDBJ databases">
        <title>The genome sequencing project of 58 acetic acid bacteria.</title>
        <authorList>
            <person name="Okamoto-Kainuma A."/>
            <person name="Ishikawa M."/>
            <person name="Umino S."/>
            <person name="Koizumi Y."/>
            <person name="Shiwa Y."/>
            <person name="Yoshikawa H."/>
            <person name="Matsutani M."/>
            <person name="Matsushita K."/>
        </authorList>
    </citation>
    <scope>NUCLEOTIDE SEQUENCE</scope>
    <source>
        <strain evidence="1">NRIC 0535</strain>
    </source>
</reference>
<accession>A0ABQ0Q2X6</accession>
<sequence>MTHNELTDILRHSSGCDWLQSDGGESYVFKQDLHLKIKSGHGFEVKDTSAYPWLDDLDEKSLLNVQFDVLYGASVIEKRSLLLVDGGRALLPIPSGANGRSVSEGDLSFAQIVDDSEIVMAYMRRCGLAIDAEPSATRRCGTIASASEAPPGCHG</sequence>
<gene>
    <name evidence="1" type="ORF">AA0535_1645</name>
</gene>
<organism evidence="1 2">
    <name type="scientific">Asaia krungthepensis NRIC 0535</name>
    <dbReference type="NCBI Taxonomy" id="1307925"/>
    <lineage>
        <taxon>Bacteria</taxon>
        <taxon>Pseudomonadati</taxon>
        <taxon>Pseudomonadota</taxon>
        <taxon>Alphaproteobacteria</taxon>
        <taxon>Acetobacterales</taxon>
        <taxon>Acetobacteraceae</taxon>
        <taxon>Asaia</taxon>
    </lineage>
</organism>
<proteinExistence type="predicted"/>
<evidence type="ECO:0000313" key="1">
    <source>
        <dbReference type="EMBL" id="GBQ88858.1"/>
    </source>
</evidence>